<evidence type="ECO:0000256" key="1">
    <source>
        <dbReference type="SAM" id="MobiDB-lite"/>
    </source>
</evidence>
<dbReference type="AlphaFoldDB" id="A0A068RPX0"/>
<dbReference type="InterPro" id="IPR056557">
    <property type="entry name" value="NELF-A_N"/>
</dbReference>
<feature type="region of interest" description="Disordered" evidence="1">
    <location>
        <begin position="191"/>
        <end position="294"/>
    </location>
</feature>
<dbReference type="Proteomes" id="UP000027586">
    <property type="component" value="Unassembled WGS sequence"/>
</dbReference>
<gene>
    <name evidence="3" type="ORF">LCOR_03339.1</name>
</gene>
<name>A0A068RPX0_9FUNG</name>
<dbReference type="VEuPathDB" id="FungiDB:LCOR_03339.1"/>
<feature type="domain" description="NELF-A N-terminal" evidence="2">
    <location>
        <begin position="20"/>
        <end position="145"/>
    </location>
</feature>
<reference evidence="3" key="1">
    <citation type="submission" date="2013-08" db="EMBL/GenBank/DDBJ databases">
        <title>Gene expansion shapes genome architecture in the human pathogen Lichtheimia corymbifera: an evolutionary genomics analysis in the ancient terrestrial Mucorales (Mucoromycotina).</title>
        <authorList>
            <person name="Schwartze V.U."/>
            <person name="Winter S."/>
            <person name="Shelest E."/>
            <person name="Marcet-Houben M."/>
            <person name="Horn F."/>
            <person name="Wehner S."/>
            <person name="Hoffmann K."/>
            <person name="Riege K."/>
            <person name="Sammeth M."/>
            <person name="Nowrousian M."/>
            <person name="Valiante V."/>
            <person name="Linde J."/>
            <person name="Jacobsen I.D."/>
            <person name="Marz M."/>
            <person name="Brakhage A.A."/>
            <person name="Gabaldon T."/>
            <person name="Bocker S."/>
            <person name="Voigt K."/>
        </authorList>
    </citation>
    <scope>NUCLEOTIDE SEQUENCE [LARGE SCALE GENOMIC DNA]</scope>
    <source>
        <strain evidence="3">FSU 9682</strain>
    </source>
</reference>
<feature type="compositionally biased region" description="Basic and acidic residues" evidence="1">
    <location>
        <begin position="328"/>
        <end position="366"/>
    </location>
</feature>
<protein>
    <recommendedName>
        <fullName evidence="2">NELF-A N-terminal domain-containing protein</fullName>
    </recommendedName>
</protein>
<evidence type="ECO:0000313" key="4">
    <source>
        <dbReference type="Proteomes" id="UP000027586"/>
    </source>
</evidence>
<evidence type="ECO:0000259" key="2">
    <source>
        <dbReference type="Pfam" id="PF23553"/>
    </source>
</evidence>
<dbReference type="EMBL" id="CBTN010000011">
    <property type="protein sequence ID" value="CDH51780.1"/>
    <property type="molecule type" value="Genomic_DNA"/>
</dbReference>
<accession>A0A068RPX0</accession>
<dbReference type="Pfam" id="PF23553">
    <property type="entry name" value="NELF-A_N"/>
    <property type="match status" value="1"/>
</dbReference>
<evidence type="ECO:0000313" key="3">
    <source>
        <dbReference type="EMBL" id="CDH51780.1"/>
    </source>
</evidence>
<organism evidence="3 4">
    <name type="scientific">Lichtheimia corymbifera JMRC:FSU:9682</name>
    <dbReference type="NCBI Taxonomy" id="1263082"/>
    <lineage>
        <taxon>Eukaryota</taxon>
        <taxon>Fungi</taxon>
        <taxon>Fungi incertae sedis</taxon>
        <taxon>Mucoromycota</taxon>
        <taxon>Mucoromycotina</taxon>
        <taxon>Mucoromycetes</taxon>
        <taxon>Mucorales</taxon>
        <taxon>Lichtheimiaceae</taxon>
        <taxon>Lichtheimia</taxon>
    </lineage>
</organism>
<dbReference type="OrthoDB" id="2135488at2759"/>
<sequence>MIQTLPGNGATVSSSSSGGSSWSSAKLGHLLSTELLQDIHENFDDMGKAAKVGILFAMLYVRKGDIMRMQNVMSKIYAAAENDDHEWIQVTSRILKNALTERRLNTRVEQWSPSFGDVVDKIEGAVKQDGISFHPTEYALLTKEAQPECPYASKVYRSDEPTHDQHFKLNSTAMDKSNADRQQLFQELLKKNDANARRSMSPPTKMGRPGVVGPNGPLQGRPRPPPATGMFRRYPNAAQPPSSQMAPKPAAKSLFIPSRARKPSLGSASNFTKMPQGMPNRPPLPSPSADSTPKGFLRQSRVQMIDFNENTTLEKSNAEEINAAKEQLQAEKEAKKEMAAEKRRLDKDRKRREAEEDRQRAREEKLSAIPATGGDPKRQRRTQPNNPQINT</sequence>
<feature type="compositionally biased region" description="Polar residues" evidence="1">
    <location>
        <begin position="382"/>
        <end position="391"/>
    </location>
</feature>
<feature type="compositionally biased region" description="Polar residues" evidence="1">
    <location>
        <begin position="1"/>
        <end position="12"/>
    </location>
</feature>
<feature type="region of interest" description="Disordered" evidence="1">
    <location>
        <begin position="311"/>
        <end position="391"/>
    </location>
</feature>
<keyword evidence="4" id="KW-1185">Reference proteome</keyword>
<feature type="region of interest" description="Disordered" evidence="1">
    <location>
        <begin position="1"/>
        <end position="20"/>
    </location>
</feature>
<proteinExistence type="predicted"/>
<dbReference type="STRING" id="1263082.A0A068RPX0"/>
<comment type="caution">
    <text evidence="3">The sequence shown here is derived from an EMBL/GenBank/DDBJ whole genome shotgun (WGS) entry which is preliminary data.</text>
</comment>